<dbReference type="GO" id="GO:0016020">
    <property type="term" value="C:membrane"/>
    <property type="evidence" value="ECO:0007669"/>
    <property type="project" value="GOC"/>
</dbReference>
<dbReference type="InterPro" id="IPR050519">
    <property type="entry name" value="Glycosyltransf_28_UgtP"/>
</dbReference>
<evidence type="ECO:0000256" key="1">
    <source>
        <dbReference type="ARBA" id="ARBA00006962"/>
    </source>
</evidence>
<evidence type="ECO:0000256" key="3">
    <source>
        <dbReference type="ARBA" id="ARBA00022679"/>
    </source>
</evidence>
<reference evidence="5" key="1">
    <citation type="submission" date="2016-10" db="EMBL/GenBank/DDBJ databases">
        <title>Sequence of Gallionella enrichment culture.</title>
        <authorList>
            <person name="Poehlein A."/>
            <person name="Muehling M."/>
            <person name="Daniel R."/>
        </authorList>
    </citation>
    <scope>NUCLEOTIDE SEQUENCE</scope>
</reference>
<proteinExistence type="inferred from homology"/>
<name>A0A1J5S0P9_9ZZZZ</name>
<organism evidence="5">
    <name type="scientific">mine drainage metagenome</name>
    <dbReference type="NCBI Taxonomy" id="410659"/>
    <lineage>
        <taxon>unclassified sequences</taxon>
        <taxon>metagenomes</taxon>
        <taxon>ecological metagenomes</taxon>
    </lineage>
</organism>
<dbReference type="SUPFAM" id="SSF53756">
    <property type="entry name" value="UDP-Glycosyltransferase/glycogen phosphorylase"/>
    <property type="match status" value="1"/>
</dbReference>
<dbReference type="PANTHER" id="PTHR43025:SF3">
    <property type="entry name" value="MONOGALACTOSYLDIACYLGLYCEROL SYNTHASE 1, CHLOROPLASTIC"/>
    <property type="match status" value="1"/>
</dbReference>
<dbReference type="EMBL" id="MLJW01000083">
    <property type="protein sequence ID" value="OIR01547.1"/>
    <property type="molecule type" value="Genomic_DNA"/>
</dbReference>
<dbReference type="Gene3D" id="3.40.50.2000">
    <property type="entry name" value="Glycogen Phosphorylase B"/>
    <property type="match status" value="1"/>
</dbReference>
<feature type="domain" description="Diacylglycerol glucosyltransferase N-terminal" evidence="4">
    <location>
        <begin position="15"/>
        <end position="180"/>
    </location>
</feature>
<dbReference type="Pfam" id="PF06925">
    <property type="entry name" value="MGDG_synth"/>
    <property type="match status" value="1"/>
</dbReference>
<keyword evidence="2 5" id="KW-0328">Glycosyltransferase</keyword>
<comment type="caution">
    <text evidence="5">The sequence shown here is derived from an EMBL/GenBank/DDBJ whole genome shotgun (WGS) entry which is preliminary data.</text>
</comment>
<protein>
    <submittedName>
        <fullName evidence="5">Processive diacylglycerol beta-glucosyltransferase</fullName>
        <ecNumber evidence="5">2.4.1.-</ecNumber>
    </submittedName>
</protein>
<dbReference type="EC" id="2.4.1.-" evidence="5"/>
<dbReference type="PANTHER" id="PTHR43025">
    <property type="entry name" value="MONOGALACTOSYLDIACYLGLYCEROL SYNTHASE"/>
    <property type="match status" value="1"/>
</dbReference>
<sequence length="384" mass="41733">MRKILILTAGFGEGHNAAARNIAAAIDAEAGPGTAHSADLFALASPRLNRISRAAYLSMINRTPRLWSAVYAWIDRAAPFPRHLWFLRKERAVLERLLAGLDPAAVCATYPVYAFIADRLRATGRLRVPFFNVVTDSISINSLWTRPACDGWYVPNPETGAVIAAQGVPEERIHDLGFPVQPAFERLGGELSPPDLASGARPRVLQIVHSGVLNAEPTARRLIDETDWELTFAVGRDEALRDRLLRATRNRPHPAAVLSWTDQIPRLLLTHHCVISKAGGATTQEAIAARCPMIVTQIVPGQEEGNYELLRRRGVGALATTPDAVLASLRQAFHGHGWIWNRWRESLTTLARPAAARLIARHALDAGAPAGAPAAQATPVAPLS</sequence>
<accession>A0A1J5S0P9</accession>
<gene>
    <name evidence="5" type="primary">ugtP_1</name>
    <name evidence="5" type="ORF">GALL_164490</name>
</gene>
<evidence type="ECO:0000259" key="4">
    <source>
        <dbReference type="Pfam" id="PF06925"/>
    </source>
</evidence>
<dbReference type="GO" id="GO:0016758">
    <property type="term" value="F:hexosyltransferase activity"/>
    <property type="evidence" value="ECO:0007669"/>
    <property type="project" value="InterPro"/>
</dbReference>
<keyword evidence="3 5" id="KW-0808">Transferase</keyword>
<dbReference type="InterPro" id="IPR009695">
    <property type="entry name" value="Diacylglyc_glucosyltr_N"/>
</dbReference>
<dbReference type="GO" id="GO:0009247">
    <property type="term" value="P:glycolipid biosynthetic process"/>
    <property type="evidence" value="ECO:0007669"/>
    <property type="project" value="InterPro"/>
</dbReference>
<evidence type="ECO:0000313" key="5">
    <source>
        <dbReference type="EMBL" id="OIR01547.1"/>
    </source>
</evidence>
<dbReference type="AlphaFoldDB" id="A0A1J5S0P9"/>
<comment type="similarity">
    <text evidence="1">Belongs to the glycosyltransferase 28 family.</text>
</comment>
<evidence type="ECO:0000256" key="2">
    <source>
        <dbReference type="ARBA" id="ARBA00022676"/>
    </source>
</evidence>